<evidence type="ECO:0000256" key="3">
    <source>
        <dbReference type="ARBA" id="ARBA00023125"/>
    </source>
</evidence>
<dbReference type="Pfam" id="PF00497">
    <property type="entry name" value="SBP_bac_3"/>
    <property type="match status" value="1"/>
</dbReference>
<sequence length="650" mass="70393">MNSIANHGMRPEDNHGWDGNGDFTGFGFHDGFGGKYRCRAANTAACANQPAGLLIQTKHFLTEPAGEGEGAAQREHVNYQAADANIGNLRKRQAEAIKNNPETQKVLLGEQHAAVALLPDFWVNGIADNHAAKNGELVSDALPPQDISLMHITLRQLEVFAEVLKSGSTTQASQMLSLSQSAVSAALADLEGQLGVQLFDRVGKRLVVNEHGRLLYPRVVGLLEQAGEIEQLFREDNGAIRVYASSTIGNYILPEMIARYRRDFPKLPLELSVGNSQDVINAVADFRVDIGLIEGPCHMAELVTEPWLDDELVVFASPGNPLVHQPVTLESLAKQPWILRERGSGTREIVDYLLLSHLPEFQLGMELGNSEAIKHAVRHGLGISCLSRRVIAEQLESVGATVLLAQAGAVMADQLQDIEKRGVLRVAVPQDFPPFGSVNADLKPQGYDIDMAAYLAKGLKVKLQLVPVTSANRVPYLQTDKVDLVISSLGKNAEREKVIDFSRAYAPFFLGVFGPKDGPVADAKALSGKTIGVTRGAVEDMVLTDLAPKDADVKRYEDNNTTISAYLSGQVQYIATGNLVVAAIARQSPTKAPVSKFMLKDSPCYIGLKKNEPALKAKVDELIGDALKDNTLNTLSQKWMQAPLPANLGA</sequence>
<evidence type="ECO:0000256" key="1">
    <source>
        <dbReference type="ARBA" id="ARBA00009437"/>
    </source>
</evidence>
<protein>
    <submittedName>
        <fullName evidence="6">Putative HTH-type transcriptional regulator yeiE</fullName>
    </submittedName>
</protein>
<evidence type="ECO:0000256" key="2">
    <source>
        <dbReference type="ARBA" id="ARBA00023015"/>
    </source>
</evidence>
<dbReference type="InterPro" id="IPR000847">
    <property type="entry name" value="LysR_HTH_N"/>
</dbReference>
<gene>
    <name evidence="6" type="ORF">BBAD15_g117</name>
</gene>
<evidence type="ECO:0000313" key="7">
    <source>
        <dbReference type="Proteomes" id="UP000030106"/>
    </source>
</evidence>
<keyword evidence="2" id="KW-0805">Transcription regulation</keyword>
<dbReference type="PROSITE" id="PS50931">
    <property type="entry name" value="HTH_LYSR"/>
    <property type="match status" value="1"/>
</dbReference>
<organism evidence="6 7">
    <name type="scientific">Beauveria bassiana D1-5</name>
    <dbReference type="NCBI Taxonomy" id="1245745"/>
    <lineage>
        <taxon>Eukaryota</taxon>
        <taxon>Fungi</taxon>
        <taxon>Dikarya</taxon>
        <taxon>Ascomycota</taxon>
        <taxon>Pezizomycotina</taxon>
        <taxon>Sordariomycetes</taxon>
        <taxon>Hypocreomycetidae</taxon>
        <taxon>Hypocreales</taxon>
        <taxon>Cordycipitaceae</taxon>
        <taxon>Beauveria</taxon>
    </lineage>
</organism>
<dbReference type="SMART" id="SM00062">
    <property type="entry name" value="PBPb"/>
    <property type="match status" value="1"/>
</dbReference>
<evidence type="ECO:0000259" key="5">
    <source>
        <dbReference type="PROSITE" id="PS50931"/>
    </source>
</evidence>
<comment type="caution">
    <text evidence="6">The sequence shown here is derived from an EMBL/GenBank/DDBJ whole genome shotgun (WGS) entry which is preliminary data.</text>
</comment>
<dbReference type="PRINTS" id="PR00039">
    <property type="entry name" value="HTHLYSR"/>
</dbReference>
<evidence type="ECO:0000256" key="4">
    <source>
        <dbReference type="ARBA" id="ARBA00023163"/>
    </source>
</evidence>
<dbReference type="Gene3D" id="3.40.190.10">
    <property type="entry name" value="Periplasmic binding protein-like II"/>
    <property type="match status" value="2"/>
</dbReference>
<evidence type="ECO:0000313" key="6">
    <source>
        <dbReference type="EMBL" id="KGQ13949.1"/>
    </source>
</evidence>
<comment type="similarity">
    <text evidence="1">Belongs to the LysR transcriptional regulatory family.</text>
</comment>
<dbReference type="Pfam" id="PF00126">
    <property type="entry name" value="HTH_1"/>
    <property type="match status" value="1"/>
</dbReference>
<feature type="domain" description="HTH lysR-type" evidence="5">
    <location>
        <begin position="152"/>
        <end position="209"/>
    </location>
</feature>
<dbReference type="AlphaFoldDB" id="A0A0A2WLG7"/>
<dbReference type="CDD" id="cd08420">
    <property type="entry name" value="PBP2_CysL_like"/>
    <property type="match status" value="1"/>
</dbReference>
<dbReference type="EMBL" id="ANFO01000010">
    <property type="protein sequence ID" value="KGQ13949.1"/>
    <property type="molecule type" value="Genomic_DNA"/>
</dbReference>
<dbReference type="InterPro" id="IPR036388">
    <property type="entry name" value="WH-like_DNA-bd_sf"/>
</dbReference>
<keyword evidence="4" id="KW-0804">Transcription</keyword>
<dbReference type="GO" id="GO:0003700">
    <property type="term" value="F:DNA-binding transcription factor activity"/>
    <property type="evidence" value="ECO:0007669"/>
    <property type="project" value="InterPro"/>
</dbReference>
<dbReference type="HOGENOM" id="CLU_421487_0_0_1"/>
<dbReference type="InterPro" id="IPR005119">
    <property type="entry name" value="LysR_subst-bd"/>
</dbReference>
<dbReference type="InterPro" id="IPR001638">
    <property type="entry name" value="Solute-binding_3/MltF_N"/>
</dbReference>
<dbReference type="PANTHER" id="PTHR30126">
    <property type="entry name" value="HTH-TYPE TRANSCRIPTIONAL REGULATOR"/>
    <property type="match status" value="1"/>
</dbReference>
<name>A0A0A2WLG7_BEABA</name>
<dbReference type="SUPFAM" id="SSF53850">
    <property type="entry name" value="Periplasmic binding protein-like II"/>
    <property type="match status" value="2"/>
</dbReference>
<dbReference type="SUPFAM" id="SSF46785">
    <property type="entry name" value="Winged helix' DNA-binding domain"/>
    <property type="match status" value="1"/>
</dbReference>
<dbReference type="CDD" id="cd01072">
    <property type="entry name" value="PBP2_SMa0082_like"/>
    <property type="match status" value="1"/>
</dbReference>
<dbReference type="NCBIfam" id="NF008095">
    <property type="entry name" value="PRK10837.1"/>
    <property type="match status" value="1"/>
</dbReference>
<dbReference type="FunFam" id="1.10.10.10:FF:000145">
    <property type="entry name" value="LysR family transcriptional regulator"/>
    <property type="match status" value="1"/>
</dbReference>
<dbReference type="Gene3D" id="1.10.10.10">
    <property type="entry name" value="Winged helix-like DNA-binding domain superfamily/Winged helix DNA-binding domain"/>
    <property type="match status" value="1"/>
</dbReference>
<accession>A0A0A2WLG7</accession>
<dbReference type="Pfam" id="PF03466">
    <property type="entry name" value="LysR_substrate"/>
    <property type="match status" value="1"/>
</dbReference>
<reference evidence="6 7" key="1">
    <citation type="submission" date="2012-10" db="EMBL/GenBank/DDBJ databases">
        <title>Genome sequencing and analysis of entomopathogenic fungi Beauveria bassiana D1-5.</title>
        <authorList>
            <person name="Li Q."/>
            <person name="Wang L."/>
            <person name="Zhang Z."/>
            <person name="Wang Q."/>
            <person name="Ren J."/>
            <person name="Wang M."/>
            <person name="Xu W."/>
            <person name="Wang J."/>
            <person name="Lu Y."/>
            <person name="Du Q."/>
            <person name="Sun Z."/>
        </authorList>
    </citation>
    <scope>NUCLEOTIDE SEQUENCE [LARGE SCALE GENOMIC DNA]</scope>
    <source>
        <strain evidence="6 7">D1-5</strain>
    </source>
</reference>
<dbReference type="InterPro" id="IPR036390">
    <property type="entry name" value="WH_DNA-bd_sf"/>
</dbReference>
<dbReference type="GO" id="GO:0000976">
    <property type="term" value="F:transcription cis-regulatory region binding"/>
    <property type="evidence" value="ECO:0007669"/>
    <property type="project" value="TreeGrafter"/>
</dbReference>
<dbReference type="Proteomes" id="UP000030106">
    <property type="component" value="Unassembled WGS sequence"/>
</dbReference>
<proteinExistence type="inferred from homology"/>
<keyword evidence="3" id="KW-0238">DNA-binding</keyword>
<dbReference type="Gene3D" id="3.40.190.290">
    <property type="match status" value="1"/>
</dbReference>
<dbReference type="PANTHER" id="PTHR30126:SF94">
    <property type="entry name" value="LYSR FAMILY TRANSCRIPTIONAL REGULATOR"/>
    <property type="match status" value="1"/>
</dbReference>